<keyword evidence="7" id="KW-1185">Reference proteome</keyword>
<dbReference type="PANTHER" id="PTHR30346:SF0">
    <property type="entry name" value="HCA OPERON TRANSCRIPTIONAL ACTIVATOR HCAR"/>
    <property type="match status" value="1"/>
</dbReference>
<dbReference type="OrthoDB" id="8437302at2"/>
<dbReference type="InterPro" id="IPR000847">
    <property type="entry name" value="LysR_HTH_N"/>
</dbReference>
<protein>
    <submittedName>
        <fullName evidence="6">DNA-binding transcriptional regulator, LysR family</fullName>
    </submittedName>
</protein>
<keyword evidence="2" id="KW-0805">Transcription regulation</keyword>
<evidence type="ECO:0000256" key="1">
    <source>
        <dbReference type="ARBA" id="ARBA00009437"/>
    </source>
</evidence>
<dbReference type="GO" id="GO:0003700">
    <property type="term" value="F:DNA-binding transcription factor activity"/>
    <property type="evidence" value="ECO:0007669"/>
    <property type="project" value="InterPro"/>
</dbReference>
<evidence type="ECO:0000313" key="7">
    <source>
        <dbReference type="Proteomes" id="UP000199347"/>
    </source>
</evidence>
<gene>
    <name evidence="6" type="ORF">SAMN03080610_03348</name>
</gene>
<organism evidence="6 7">
    <name type="scientific">Afifella marina DSM 2698</name>
    <dbReference type="NCBI Taxonomy" id="1120955"/>
    <lineage>
        <taxon>Bacteria</taxon>
        <taxon>Pseudomonadati</taxon>
        <taxon>Pseudomonadota</taxon>
        <taxon>Alphaproteobacteria</taxon>
        <taxon>Hyphomicrobiales</taxon>
        <taxon>Afifellaceae</taxon>
        <taxon>Afifella</taxon>
    </lineage>
</organism>
<evidence type="ECO:0000256" key="2">
    <source>
        <dbReference type="ARBA" id="ARBA00023015"/>
    </source>
</evidence>
<dbReference type="SUPFAM" id="SSF53850">
    <property type="entry name" value="Periplasmic binding protein-like II"/>
    <property type="match status" value="1"/>
</dbReference>
<dbReference type="Pfam" id="PF00126">
    <property type="entry name" value="HTH_1"/>
    <property type="match status" value="1"/>
</dbReference>
<dbReference type="InterPro" id="IPR036390">
    <property type="entry name" value="WH_DNA-bd_sf"/>
</dbReference>
<dbReference type="Gene3D" id="3.40.190.10">
    <property type="entry name" value="Periplasmic binding protein-like II"/>
    <property type="match status" value="2"/>
</dbReference>
<keyword evidence="4" id="KW-0804">Transcription</keyword>
<sequence length="308" mass="34100">MNITLKQVRYFIAVASGQSVSLAARDLHISQSAITVALKQLEQEVGAALFLRTPRGMVLTQEGHQFLRHSERIMAVVADAGRALKVREPTGGGTLTIGVTALVAGYYLADLLARYQRVYPEVDVKVVEDQQRFLEHLLIGGEIDVGLLISSALSNRDALASDTLLRSPYLVWLPANHRLLALDEPSLSDLADQPLVQLTTDDMHAITQRHWREAGIKPRTVLRTSSVEAIRSLVGTGIGLAVLPDMTYRPWSLEGDRVEVRPLKEVFPTIDIGLIWRKGSLLPEPARAFIELAREQAKLRARQSRPGR</sequence>
<dbReference type="GO" id="GO:0003677">
    <property type="term" value="F:DNA binding"/>
    <property type="evidence" value="ECO:0007669"/>
    <property type="project" value="UniProtKB-KW"/>
</dbReference>
<proteinExistence type="inferred from homology"/>
<dbReference type="GO" id="GO:0032993">
    <property type="term" value="C:protein-DNA complex"/>
    <property type="evidence" value="ECO:0007669"/>
    <property type="project" value="TreeGrafter"/>
</dbReference>
<comment type="similarity">
    <text evidence="1">Belongs to the LysR transcriptional regulatory family.</text>
</comment>
<reference evidence="6 7" key="1">
    <citation type="submission" date="2016-10" db="EMBL/GenBank/DDBJ databases">
        <authorList>
            <person name="de Groot N.N."/>
        </authorList>
    </citation>
    <scope>NUCLEOTIDE SEQUENCE [LARGE SCALE GENOMIC DNA]</scope>
    <source>
        <strain evidence="6 7">DSM 2698</strain>
    </source>
</reference>
<accession>A0A1G5P6K8</accession>
<dbReference type="InterPro" id="IPR036388">
    <property type="entry name" value="WH-like_DNA-bd_sf"/>
</dbReference>
<dbReference type="InterPro" id="IPR005119">
    <property type="entry name" value="LysR_subst-bd"/>
</dbReference>
<dbReference type="SUPFAM" id="SSF46785">
    <property type="entry name" value="Winged helix' DNA-binding domain"/>
    <property type="match status" value="1"/>
</dbReference>
<dbReference type="PRINTS" id="PR00039">
    <property type="entry name" value="HTHLYSR"/>
</dbReference>
<dbReference type="PANTHER" id="PTHR30346">
    <property type="entry name" value="TRANSCRIPTIONAL DUAL REGULATOR HCAR-RELATED"/>
    <property type="match status" value="1"/>
</dbReference>
<dbReference type="PROSITE" id="PS50931">
    <property type="entry name" value="HTH_LYSR"/>
    <property type="match status" value="1"/>
</dbReference>
<keyword evidence="3 6" id="KW-0238">DNA-binding</keyword>
<evidence type="ECO:0000313" key="6">
    <source>
        <dbReference type="EMBL" id="SCZ45165.1"/>
    </source>
</evidence>
<evidence type="ECO:0000256" key="3">
    <source>
        <dbReference type="ARBA" id="ARBA00023125"/>
    </source>
</evidence>
<dbReference type="Pfam" id="PF03466">
    <property type="entry name" value="LysR_substrate"/>
    <property type="match status" value="1"/>
</dbReference>
<dbReference type="FunFam" id="1.10.10.10:FF:000001">
    <property type="entry name" value="LysR family transcriptional regulator"/>
    <property type="match status" value="1"/>
</dbReference>
<dbReference type="AlphaFoldDB" id="A0A1G5P6K8"/>
<dbReference type="Proteomes" id="UP000199347">
    <property type="component" value="Unassembled WGS sequence"/>
</dbReference>
<dbReference type="RefSeq" id="WP_092816001.1">
    <property type="nucleotide sequence ID" value="NZ_FMVW01000010.1"/>
</dbReference>
<evidence type="ECO:0000256" key="4">
    <source>
        <dbReference type="ARBA" id="ARBA00023163"/>
    </source>
</evidence>
<feature type="domain" description="HTH lysR-type" evidence="5">
    <location>
        <begin position="3"/>
        <end position="60"/>
    </location>
</feature>
<dbReference type="STRING" id="1120955.SAMN03080610_03348"/>
<name>A0A1G5P6K8_AFIMA</name>
<dbReference type="Gene3D" id="1.10.10.10">
    <property type="entry name" value="Winged helix-like DNA-binding domain superfamily/Winged helix DNA-binding domain"/>
    <property type="match status" value="1"/>
</dbReference>
<evidence type="ECO:0000259" key="5">
    <source>
        <dbReference type="PROSITE" id="PS50931"/>
    </source>
</evidence>
<dbReference type="EMBL" id="FMVW01000010">
    <property type="protein sequence ID" value="SCZ45165.1"/>
    <property type="molecule type" value="Genomic_DNA"/>
</dbReference>